<organism evidence="2 3">
    <name type="scientific">Gimesia maris</name>
    <dbReference type="NCBI Taxonomy" id="122"/>
    <lineage>
        <taxon>Bacteria</taxon>
        <taxon>Pseudomonadati</taxon>
        <taxon>Planctomycetota</taxon>
        <taxon>Planctomycetia</taxon>
        <taxon>Planctomycetales</taxon>
        <taxon>Planctomycetaceae</taxon>
        <taxon>Gimesia</taxon>
    </lineage>
</organism>
<dbReference type="PROSITE" id="PS50943">
    <property type="entry name" value="HTH_CROC1"/>
    <property type="match status" value="1"/>
</dbReference>
<dbReference type="InterPro" id="IPR010982">
    <property type="entry name" value="Lambda_DNA-bd_dom_sf"/>
</dbReference>
<accession>A0ABX5YNR4</accession>
<name>A0ABX5YNR4_9PLAN</name>
<dbReference type="InterPro" id="IPR001387">
    <property type="entry name" value="Cro/C1-type_HTH"/>
</dbReference>
<evidence type="ECO:0000313" key="2">
    <source>
        <dbReference type="EMBL" id="QEG17335.1"/>
    </source>
</evidence>
<dbReference type="Gene3D" id="1.10.260.40">
    <property type="entry name" value="lambda repressor-like DNA-binding domains"/>
    <property type="match status" value="1"/>
</dbReference>
<sequence length="262" mass="29504">MKKLSPKSQRIIILIDLISNGSQRKFSREVGCSHSVIAKIANGQQEAGKEILSRIAAITSVNQKWLETGFGEPLLFQPSEERFLIPISNALLPGLPSRHKALHTTQNLALPASIYQPTRYAIEAINCFQGEPMPAVILPQDLLIIETAITHWRSNLQVLEQKYAVILTHSAAGKLLKLELLTVKHKADELPLIYSVGNENPDQNLQDKNEKLRRRIELENRPSHQSKSRNQNQTENSYSEDLLIPIDVKQIAGTVIQLIRNY</sequence>
<dbReference type="Proteomes" id="UP000322887">
    <property type="component" value="Chromosome"/>
</dbReference>
<dbReference type="SUPFAM" id="SSF47413">
    <property type="entry name" value="lambda repressor-like DNA-binding domains"/>
    <property type="match status" value="1"/>
</dbReference>
<protein>
    <recommendedName>
        <fullName evidence="1">HTH cro/C1-type domain-containing protein</fullName>
    </recommendedName>
</protein>
<evidence type="ECO:0000313" key="3">
    <source>
        <dbReference type="Proteomes" id="UP000322887"/>
    </source>
</evidence>
<feature type="domain" description="HTH cro/C1-type" evidence="1">
    <location>
        <begin position="22"/>
        <end position="66"/>
    </location>
</feature>
<evidence type="ECO:0000259" key="1">
    <source>
        <dbReference type="PROSITE" id="PS50943"/>
    </source>
</evidence>
<keyword evidence="3" id="KW-1185">Reference proteome</keyword>
<reference evidence="2 3" key="1">
    <citation type="submission" date="2019-08" db="EMBL/GenBank/DDBJ databases">
        <title>Deep-cultivation of Planctomycetes and their phenomic and genomic characterization uncovers novel biology.</title>
        <authorList>
            <person name="Wiegand S."/>
            <person name="Jogler M."/>
            <person name="Boedeker C."/>
            <person name="Pinto D."/>
            <person name="Vollmers J."/>
            <person name="Rivas-Marin E."/>
            <person name="Kohn T."/>
            <person name="Peeters S.H."/>
            <person name="Heuer A."/>
            <person name="Rast P."/>
            <person name="Oberbeckmann S."/>
            <person name="Bunk B."/>
            <person name="Jeske O."/>
            <person name="Meyerdierks A."/>
            <person name="Storesund J.E."/>
            <person name="Kallscheuer N."/>
            <person name="Luecker S."/>
            <person name="Lage O.M."/>
            <person name="Pohl T."/>
            <person name="Merkel B.J."/>
            <person name="Hornburger P."/>
            <person name="Mueller R.-W."/>
            <person name="Bruemmer F."/>
            <person name="Labrenz M."/>
            <person name="Spormann A.M."/>
            <person name="Op den Camp H."/>
            <person name="Overmann J."/>
            <person name="Amann R."/>
            <person name="Jetten M.S.M."/>
            <person name="Mascher T."/>
            <person name="Medema M.H."/>
            <person name="Devos D.P."/>
            <person name="Kaster A.-K."/>
            <person name="Ovreas L."/>
            <person name="Rohde M."/>
            <person name="Galperin M.Y."/>
            <person name="Jogler C."/>
        </authorList>
    </citation>
    <scope>NUCLEOTIDE SEQUENCE [LARGE SCALE GENOMIC DNA]</scope>
    <source>
        <strain evidence="2 3">DSM 8797</strain>
    </source>
</reference>
<proteinExistence type="predicted"/>
<dbReference type="RefSeq" id="WP_149302951.1">
    <property type="nucleotide sequence ID" value="NZ_CP042910.1"/>
</dbReference>
<dbReference type="GeneID" id="98647741"/>
<dbReference type="EMBL" id="CP042910">
    <property type="protein sequence ID" value="QEG17335.1"/>
    <property type="molecule type" value="Genomic_DNA"/>
</dbReference>
<dbReference type="CDD" id="cd00093">
    <property type="entry name" value="HTH_XRE"/>
    <property type="match status" value="1"/>
</dbReference>
<gene>
    <name evidence="2" type="ORF">GmarT_32150</name>
</gene>